<accession>A0AAV7GXV1</accession>
<evidence type="ECO:0000313" key="2">
    <source>
        <dbReference type="Proteomes" id="UP000775213"/>
    </source>
</evidence>
<name>A0AAV7GXV1_DENCH</name>
<organism evidence="1 2">
    <name type="scientific">Dendrobium chrysotoxum</name>
    <name type="common">Orchid</name>
    <dbReference type="NCBI Taxonomy" id="161865"/>
    <lineage>
        <taxon>Eukaryota</taxon>
        <taxon>Viridiplantae</taxon>
        <taxon>Streptophyta</taxon>
        <taxon>Embryophyta</taxon>
        <taxon>Tracheophyta</taxon>
        <taxon>Spermatophyta</taxon>
        <taxon>Magnoliopsida</taxon>
        <taxon>Liliopsida</taxon>
        <taxon>Asparagales</taxon>
        <taxon>Orchidaceae</taxon>
        <taxon>Epidendroideae</taxon>
        <taxon>Malaxideae</taxon>
        <taxon>Dendrobiinae</taxon>
        <taxon>Dendrobium</taxon>
    </lineage>
</organism>
<dbReference type="Proteomes" id="UP000775213">
    <property type="component" value="Unassembled WGS sequence"/>
</dbReference>
<reference evidence="1 2" key="1">
    <citation type="journal article" date="2021" name="Hortic Res">
        <title>Chromosome-scale assembly of the Dendrobium chrysotoxum genome enhances the understanding of orchid evolution.</title>
        <authorList>
            <person name="Zhang Y."/>
            <person name="Zhang G.Q."/>
            <person name="Zhang D."/>
            <person name="Liu X.D."/>
            <person name="Xu X.Y."/>
            <person name="Sun W.H."/>
            <person name="Yu X."/>
            <person name="Zhu X."/>
            <person name="Wang Z.W."/>
            <person name="Zhao X."/>
            <person name="Zhong W.Y."/>
            <person name="Chen H."/>
            <person name="Yin W.L."/>
            <person name="Huang T."/>
            <person name="Niu S.C."/>
            <person name="Liu Z.J."/>
        </authorList>
    </citation>
    <scope>NUCLEOTIDE SEQUENCE [LARGE SCALE GENOMIC DNA]</scope>
    <source>
        <strain evidence="1">Lindl</strain>
    </source>
</reference>
<gene>
    <name evidence="1" type="ORF">IEQ34_008382</name>
</gene>
<sequence length="113" mass="12736">MLNYEIQVGHSIDVGKLIFSSLMHIIRRSTSVDLGHPSLVYSLCVSIGVLAILLLERDREEEEEMMDIIPDRPGPHVFLNLAKRPSPSNSIKGWHIFSRISAVKALQYIKLLA</sequence>
<evidence type="ECO:0000313" key="1">
    <source>
        <dbReference type="EMBL" id="KAH0460807.1"/>
    </source>
</evidence>
<keyword evidence="2" id="KW-1185">Reference proteome</keyword>
<comment type="caution">
    <text evidence="1">The sequence shown here is derived from an EMBL/GenBank/DDBJ whole genome shotgun (WGS) entry which is preliminary data.</text>
</comment>
<dbReference type="EMBL" id="JAGFBR010000009">
    <property type="protein sequence ID" value="KAH0460807.1"/>
    <property type="molecule type" value="Genomic_DNA"/>
</dbReference>
<protein>
    <submittedName>
        <fullName evidence="1">Uncharacterized protein</fullName>
    </submittedName>
</protein>
<proteinExistence type="predicted"/>
<dbReference type="AlphaFoldDB" id="A0AAV7GXV1"/>